<evidence type="ECO:0000256" key="4">
    <source>
        <dbReference type="ARBA" id="ARBA00022692"/>
    </source>
</evidence>
<dbReference type="EMBL" id="CP002629">
    <property type="protein sequence ID" value="AEB10568.1"/>
    <property type="molecule type" value="Genomic_DNA"/>
</dbReference>
<proteinExistence type="inferred from homology"/>
<dbReference type="GO" id="GO:0046872">
    <property type="term" value="F:metal ion binding"/>
    <property type="evidence" value="ECO:0007669"/>
    <property type="project" value="UniProtKB-KW"/>
</dbReference>
<organism evidence="12 13">
    <name type="scientific">Desulfobacca acetoxidans (strain ATCC 700848 / DSM 11109 / ASRB2)</name>
    <dbReference type="NCBI Taxonomy" id="880072"/>
    <lineage>
        <taxon>Bacteria</taxon>
        <taxon>Pseudomonadati</taxon>
        <taxon>Thermodesulfobacteriota</taxon>
        <taxon>Desulfobaccia</taxon>
        <taxon>Desulfobaccales</taxon>
        <taxon>Desulfobaccaceae</taxon>
        <taxon>Desulfobacca</taxon>
    </lineage>
</organism>
<feature type="transmembrane region" description="Helical" evidence="11">
    <location>
        <begin position="42"/>
        <end position="63"/>
    </location>
</feature>
<dbReference type="HAMAP" id="MF_00454">
    <property type="entry name" value="FluC"/>
    <property type="match status" value="1"/>
</dbReference>
<keyword evidence="13" id="KW-1185">Reference proteome</keyword>
<evidence type="ECO:0000256" key="2">
    <source>
        <dbReference type="ARBA" id="ARBA00022475"/>
    </source>
</evidence>
<reference evidence="12 13" key="1">
    <citation type="journal article" date="2011" name="Stand. Genomic Sci.">
        <title>Complete genome sequence of the acetate-degrading sulfate reducer Desulfobacca acetoxidans type strain (ASRB2).</title>
        <authorList>
            <person name="Goker M."/>
            <person name="Teshima H."/>
            <person name="Lapidus A."/>
            <person name="Nolan M."/>
            <person name="Lucas S."/>
            <person name="Hammon N."/>
            <person name="Deshpande S."/>
            <person name="Cheng J.F."/>
            <person name="Tapia R."/>
            <person name="Han C."/>
            <person name="Goodwin L."/>
            <person name="Pitluck S."/>
            <person name="Huntemann M."/>
            <person name="Liolios K."/>
            <person name="Ivanova N."/>
            <person name="Pagani I."/>
            <person name="Mavromatis K."/>
            <person name="Ovchinikova G."/>
            <person name="Pati A."/>
            <person name="Chen A."/>
            <person name="Palaniappan K."/>
            <person name="Land M."/>
            <person name="Hauser L."/>
            <person name="Brambilla E.M."/>
            <person name="Rohde M."/>
            <person name="Spring S."/>
            <person name="Detter J.C."/>
            <person name="Woyke T."/>
            <person name="Bristow J."/>
            <person name="Eisen J.A."/>
            <person name="Markowitz V."/>
            <person name="Hugenholtz P."/>
            <person name="Kyrpides N.C."/>
            <person name="Klenk H.P."/>
        </authorList>
    </citation>
    <scope>NUCLEOTIDE SEQUENCE [LARGE SCALE GENOMIC DNA]</scope>
    <source>
        <strain evidence="13">ATCC 700848 / DSM 11109 / ASRB2</strain>
    </source>
</reference>
<accession>F2NE00</accession>
<dbReference type="PANTHER" id="PTHR28259:SF1">
    <property type="entry name" value="FLUORIDE EXPORT PROTEIN 1-RELATED"/>
    <property type="match status" value="1"/>
</dbReference>
<dbReference type="InterPro" id="IPR003691">
    <property type="entry name" value="FluC"/>
</dbReference>
<evidence type="ECO:0000256" key="7">
    <source>
        <dbReference type="ARBA" id="ARBA00023136"/>
    </source>
</evidence>
<evidence type="ECO:0000256" key="3">
    <source>
        <dbReference type="ARBA" id="ARBA00022519"/>
    </source>
</evidence>
<feature type="transmembrane region" description="Helical" evidence="11">
    <location>
        <begin position="109"/>
        <end position="128"/>
    </location>
</feature>
<dbReference type="GO" id="GO:0140114">
    <property type="term" value="P:cellular detoxification of fluoride"/>
    <property type="evidence" value="ECO:0007669"/>
    <property type="project" value="UniProtKB-UniRule"/>
</dbReference>
<feature type="binding site" evidence="11">
    <location>
        <position position="121"/>
    </location>
    <ligand>
        <name>Na(+)</name>
        <dbReference type="ChEBI" id="CHEBI:29101"/>
        <note>structural</note>
    </ligand>
</feature>
<sequence>MRLNFYKDLSWPRLFFGVCKIVRFRKLLNINCFRRLISFESWMMKILLVMAGGSLGALSRYGVSLFAVKLFGAKFPYGTLIVNLLGCFLIGLAFALADRGLGIMNPSMRLFFMTGYLGALTTFSTFGLETVNAFREGRYIVSTANILTNNVIGSALVFLGLVVGRLR</sequence>
<evidence type="ECO:0000313" key="12">
    <source>
        <dbReference type="EMBL" id="AEB10568.1"/>
    </source>
</evidence>
<dbReference type="KEGG" id="dao:Desac_2755"/>
<evidence type="ECO:0000256" key="8">
    <source>
        <dbReference type="ARBA" id="ARBA00023303"/>
    </source>
</evidence>
<evidence type="ECO:0000256" key="11">
    <source>
        <dbReference type="HAMAP-Rule" id="MF_00454"/>
    </source>
</evidence>
<dbReference type="STRING" id="880072.Desac_2755"/>
<feature type="transmembrane region" description="Helical" evidence="11">
    <location>
        <begin position="140"/>
        <end position="163"/>
    </location>
</feature>
<dbReference type="AlphaFoldDB" id="F2NE00"/>
<keyword evidence="3 11" id="KW-0997">Cell inner membrane</keyword>
<evidence type="ECO:0000256" key="6">
    <source>
        <dbReference type="ARBA" id="ARBA00023065"/>
    </source>
</evidence>
<dbReference type="NCBIfam" id="TIGR00494">
    <property type="entry name" value="crcB"/>
    <property type="match status" value="1"/>
</dbReference>
<comment type="function">
    <text evidence="11">Fluoride-specific ion channel. Important for reducing fluoride concentration in the cell, thus reducing its toxicity.</text>
</comment>
<dbReference type="Pfam" id="PF02537">
    <property type="entry name" value="CRCB"/>
    <property type="match status" value="1"/>
</dbReference>
<evidence type="ECO:0000256" key="1">
    <source>
        <dbReference type="ARBA" id="ARBA00004651"/>
    </source>
</evidence>
<gene>
    <name evidence="11" type="primary">fluC</name>
    <name evidence="11" type="synonym">crcB</name>
    <name evidence="12" type="ordered locus">Desac_2755</name>
</gene>
<keyword evidence="4 11" id="KW-0812">Transmembrane</keyword>
<dbReference type="HOGENOM" id="CLU_114342_3_2_7"/>
<keyword evidence="5 11" id="KW-1133">Transmembrane helix</keyword>
<comment type="catalytic activity">
    <reaction evidence="10">
        <text>fluoride(in) = fluoride(out)</text>
        <dbReference type="Rhea" id="RHEA:76159"/>
        <dbReference type="ChEBI" id="CHEBI:17051"/>
    </reaction>
    <physiologicalReaction direction="left-to-right" evidence="10">
        <dbReference type="Rhea" id="RHEA:76160"/>
    </physiologicalReaction>
</comment>
<comment type="activity regulation">
    <text evidence="11">Na(+) is not transported, but it plays an essential structural role and its presence is essential for fluoride channel function.</text>
</comment>
<keyword evidence="2 11" id="KW-1003">Cell membrane</keyword>
<evidence type="ECO:0000256" key="9">
    <source>
        <dbReference type="ARBA" id="ARBA00035120"/>
    </source>
</evidence>
<dbReference type="Proteomes" id="UP000000483">
    <property type="component" value="Chromosome"/>
</dbReference>
<protein>
    <recommendedName>
        <fullName evidence="11">Fluoride-specific ion channel FluC</fullName>
    </recommendedName>
</protein>
<dbReference type="PANTHER" id="PTHR28259">
    <property type="entry name" value="FLUORIDE EXPORT PROTEIN 1-RELATED"/>
    <property type="match status" value="1"/>
</dbReference>
<evidence type="ECO:0000313" key="13">
    <source>
        <dbReference type="Proteomes" id="UP000000483"/>
    </source>
</evidence>
<feature type="binding site" evidence="11">
    <location>
        <position position="118"/>
    </location>
    <ligand>
        <name>Na(+)</name>
        <dbReference type="ChEBI" id="CHEBI:29101"/>
        <note>structural</note>
    </ligand>
</feature>
<comment type="similarity">
    <text evidence="9 11">Belongs to the fluoride channel Fluc/FEX (TC 1.A.43) family.</text>
</comment>
<name>F2NE00_DESAR</name>
<feature type="transmembrane region" description="Helical" evidence="11">
    <location>
        <begin position="75"/>
        <end position="97"/>
    </location>
</feature>
<reference evidence="13" key="2">
    <citation type="submission" date="2011-03" db="EMBL/GenBank/DDBJ databases">
        <title>The complete genome of Desulfobacca acetoxidans DSM 11109.</title>
        <authorList>
            <consortium name="US DOE Joint Genome Institute (JGI-PGF)"/>
            <person name="Lucas S."/>
            <person name="Copeland A."/>
            <person name="Lapidus A."/>
            <person name="Bruce D."/>
            <person name="Goodwin L."/>
            <person name="Pitluck S."/>
            <person name="Peters L."/>
            <person name="Kyrpides N."/>
            <person name="Mavromatis K."/>
            <person name="Ivanova N."/>
            <person name="Ovchinnikova G."/>
            <person name="Teshima H."/>
            <person name="Detter J.C."/>
            <person name="Han C."/>
            <person name="Land M."/>
            <person name="Hauser L."/>
            <person name="Markowitz V."/>
            <person name="Cheng J.-F."/>
            <person name="Hugenholtz P."/>
            <person name="Woyke T."/>
            <person name="Wu D."/>
            <person name="Spring S."/>
            <person name="Schueler E."/>
            <person name="Brambilla E."/>
            <person name="Klenk H.-P."/>
            <person name="Eisen J.A."/>
        </authorList>
    </citation>
    <scope>NUCLEOTIDE SEQUENCE [LARGE SCALE GENOMIC DNA]</scope>
    <source>
        <strain evidence="13">ATCC 700848 / DSM 11109 / ASRB2</strain>
    </source>
</reference>
<comment type="subcellular location">
    <subcellularLocation>
        <location evidence="11">Cell inner membrane</location>
        <topology evidence="11">Multi-pass membrane protein</topology>
    </subcellularLocation>
    <subcellularLocation>
        <location evidence="1">Cell membrane</location>
        <topology evidence="1">Multi-pass membrane protein</topology>
    </subcellularLocation>
</comment>
<keyword evidence="8 11" id="KW-0407">Ion channel</keyword>
<keyword evidence="11" id="KW-0915">Sodium</keyword>
<dbReference type="GO" id="GO:0005886">
    <property type="term" value="C:plasma membrane"/>
    <property type="evidence" value="ECO:0007669"/>
    <property type="project" value="UniProtKB-SubCell"/>
</dbReference>
<keyword evidence="11" id="KW-0813">Transport</keyword>
<keyword evidence="7 11" id="KW-0472">Membrane</keyword>
<dbReference type="GO" id="GO:0062054">
    <property type="term" value="F:fluoride channel activity"/>
    <property type="evidence" value="ECO:0007669"/>
    <property type="project" value="UniProtKB-UniRule"/>
</dbReference>
<evidence type="ECO:0000256" key="5">
    <source>
        <dbReference type="ARBA" id="ARBA00022989"/>
    </source>
</evidence>
<keyword evidence="6 11" id="KW-0406">Ion transport</keyword>
<keyword evidence="11" id="KW-0479">Metal-binding</keyword>
<evidence type="ECO:0000256" key="10">
    <source>
        <dbReference type="ARBA" id="ARBA00035585"/>
    </source>
</evidence>
<dbReference type="eggNOG" id="COG0239">
    <property type="taxonomic scope" value="Bacteria"/>
</dbReference>